<organism evidence="1 2">
    <name type="scientific">Rhabditophanes sp. KR3021</name>
    <dbReference type="NCBI Taxonomy" id="114890"/>
    <lineage>
        <taxon>Eukaryota</taxon>
        <taxon>Metazoa</taxon>
        <taxon>Ecdysozoa</taxon>
        <taxon>Nematoda</taxon>
        <taxon>Chromadorea</taxon>
        <taxon>Rhabditida</taxon>
        <taxon>Tylenchina</taxon>
        <taxon>Panagrolaimomorpha</taxon>
        <taxon>Strongyloidoidea</taxon>
        <taxon>Alloionematidae</taxon>
        <taxon>Rhabditophanes</taxon>
    </lineage>
</organism>
<evidence type="ECO:0000313" key="2">
    <source>
        <dbReference type="WBParaSite" id="RSKR_0000542300.1"/>
    </source>
</evidence>
<evidence type="ECO:0000313" key="1">
    <source>
        <dbReference type="Proteomes" id="UP000095286"/>
    </source>
</evidence>
<accession>A0AC35TXW1</accession>
<proteinExistence type="predicted"/>
<dbReference type="WBParaSite" id="RSKR_0000542300.1">
    <property type="protein sequence ID" value="RSKR_0000542300.1"/>
    <property type="gene ID" value="RSKR_0000542300"/>
</dbReference>
<name>A0AC35TXW1_9BILA</name>
<dbReference type="Proteomes" id="UP000095286">
    <property type="component" value="Unplaced"/>
</dbReference>
<reference evidence="2" key="1">
    <citation type="submission" date="2016-11" db="UniProtKB">
        <authorList>
            <consortium name="WormBaseParasite"/>
        </authorList>
    </citation>
    <scope>IDENTIFICATION</scope>
    <source>
        <strain evidence="2">KR3021</strain>
    </source>
</reference>
<protein>
    <submittedName>
        <fullName evidence="2">Protein-serine/threonine phosphatase</fullName>
    </submittedName>
</protein>
<sequence length="428" mass="49075">MASTPPTTPLDFPSIESQTTELSEMETPIVSEAPEVSTTGSPTTEIPISKPHPTITTDPHPADPNLIRSLILTEEVKQTLLAQQKLVLLVDLDHTIVNSTSSPFNVDIQNRLHHDLRLMTYSDKKITVKLRPNTIPFLKKVSKFYHLCITTYASAAYAKNIALILDPDQSLFGNRIYFRDDLGEANNKTPFLNQFFPTGHQIIVKIDDRADVWHHPENLIIVPQYEYFIKKRVHCDGTMVRYSNTLKTSTEEDTFLHKLEDILIELHKQFYERYSPMDMTLDVGKLIVNHKANILKGVVFYLMVRPQISNKNTAFYKLCYHLGAVVEESLTEKITHIMSFSFANFLGTAIEKFQTIPQIGPMWVVESGQKWERQHEKDYPPLKVNAELRKFNMMCNKLLTNPVPLPPAEMTRSYEPQPRIDSIIRGRP</sequence>